<feature type="binding site" evidence="15">
    <location>
        <position position="158"/>
    </location>
    <ligand>
        <name>Mg(2+)</name>
        <dbReference type="ChEBI" id="CHEBI:18420"/>
    </ligand>
</feature>
<evidence type="ECO:0000256" key="8">
    <source>
        <dbReference type="ARBA" id="ARBA00022842"/>
    </source>
</evidence>
<feature type="binding site" evidence="13">
    <location>
        <position position="462"/>
    </location>
    <ligand>
        <name>substrate</name>
    </ligand>
</feature>
<keyword evidence="17" id="KW-0106">Calcium</keyword>
<evidence type="ECO:0000256" key="3">
    <source>
        <dbReference type="ARBA" id="ARBA00007131"/>
    </source>
</evidence>
<evidence type="ECO:0000256" key="17">
    <source>
        <dbReference type="RuleBase" id="RU004996"/>
    </source>
</evidence>
<organism evidence="19 20">
    <name type="scientific">Desulfosoma caldarium</name>
    <dbReference type="NCBI Taxonomy" id="610254"/>
    <lineage>
        <taxon>Bacteria</taxon>
        <taxon>Pseudomonadati</taxon>
        <taxon>Thermodesulfobacteriota</taxon>
        <taxon>Syntrophobacteria</taxon>
        <taxon>Syntrophobacterales</taxon>
        <taxon>Syntrophobacteraceae</taxon>
        <taxon>Desulfosoma</taxon>
    </lineage>
</organism>
<feature type="binding site" evidence="13">
    <location>
        <position position="454"/>
    </location>
    <ligand>
        <name>substrate</name>
    </ligand>
</feature>
<feature type="binding site" evidence="13">
    <location>
        <position position="385"/>
    </location>
    <ligand>
        <name>substrate</name>
    </ligand>
</feature>
<name>A0A3N1VKG8_9BACT</name>
<dbReference type="FunFam" id="3.40.50.970:FF:000003">
    <property type="entry name" value="Transketolase"/>
    <property type="match status" value="1"/>
</dbReference>
<dbReference type="EMBL" id="RJVA01000009">
    <property type="protein sequence ID" value="ROR03304.1"/>
    <property type="molecule type" value="Genomic_DNA"/>
</dbReference>
<dbReference type="InterPro" id="IPR005478">
    <property type="entry name" value="Transketolase_bac-like"/>
</dbReference>
<evidence type="ECO:0000256" key="10">
    <source>
        <dbReference type="ARBA" id="ARBA00049473"/>
    </source>
</evidence>
<feature type="binding site" evidence="13">
    <location>
        <position position="512"/>
    </location>
    <ligand>
        <name>substrate</name>
    </ligand>
</feature>
<dbReference type="GO" id="GO:0004802">
    <property type="term" value="F:transketolase activity"/>
    <property type="evidence" value="ECO:0007669"/>
    <property type="project" value="UniProtKB-UniRule"/>
</dbReference>
<keyword evidence="6 17" id="KW-0808">Transferase</keyword>
<feature type="site" description="Important for catalytic activity" evidence="16">
    <location>
        <position position="263"/>
    </location>
</feature>
<dbReference type="SUPFAM" id="SSF52922">
    <property type="entry name" value="TK C-terminal domain-like"/>
    <property type="match status" value="1"/>
</dbReference>
<dbReference type="InterPro" id="IPR049557">
    <property type="entry name" value="Transketolase_CS"/>
</dbReference>
<comment type="catalytic activity">
    <reaction evidence="10 17">
        <text>D-sedoheptulose 7-phosphate + D-glyceraldehyde 3-phosphate = aldehydo-D-ribose 5-phosphate + D-xylulose 5-phosphate</text>
        <dbReference type="Rhea" id="RHEA:10508"/>
        <dbReference type="ChEBI" id="CHEBI:57483"/>
        <dbReference type="ChEBI" id="CHEBI:57737"/>
        <dbReference type="ChEBI" id="CHEBI:58273"/>
        <dbReference type="ChEBI" id="CHEBI:59776"/>
        <dbReference type="EC" id="2.2.1.1"/>
    </reaction>
</comment>
<evidence type="ECO:0000256" key="1">
    <source>
        <dbReference type="ARBA" id="ARBA00001913"/>
    </source>
</evidence>
<protein>
    <recommendedName>
        <fullName evidence="5 11">Transketolase</fullName>
        <ecNumber evidence="5 11">2.2.1.1</ecNumber>
    </recommendedName>
</protein>
<dbReference type="Pfam" id="PF02779">
    <property type="entry name" value="Transket_pyr"/>
    <property type="match status" value="1"/>
</dbReference>
<comment type="similarity">
    <text evidence="3 17">Belongs to the transketolase family.</text>
</comment>
<comment type="cofactor">
    <cofactor evidence="2">
        <name>Co(2+)</name>
        <dbReference type="ChEBI" id="CHEBI:48828"/>
    </cofactor>
</comment>
<dbReference type="InterPro" id="IPR005474">
    <property type="entry name" value="Transketolase_N"/>
</dbReference>
<comment type="cofactor">
    <cofactor evidence="15">
        <name>Mg(2+)</name>
        <dbReference type="ChEBI" id="CHEBI:18420"/>
    </cofactor>
    <text evidence="15">Binds 1 Mg(2+) ion per subunit. Can also utilize other divalent metal cations, such as Ca(2+), Mn(2+) and Co(2+).</text>
</comment>
<feature type="site" description="Important for catalytic activity" evidence="16">
    <location>
        <position position="29"/>
    </location>
</feature>
<dbReference type="Gene3D" id="3.40.50.920">
    <property type="match status" value="1"/>
</dbReference>
<feature type="binding site" evidence="14">
    <location>
        <position position="430"/>
    </location>
    <ligand>
        <name>thiamine diphosphate</name>
        <dbReference type="ChEBI" id="CHEBI:58937"/>
    </ligand>
</feature>
<dbReference type="FunFam" id="3.40.50.920:FF:000003">
    <property type="entry name" value="Transketolase"/>
    <property type="match status" value="1"/>
</dbReference>
<feature type="binding site" evidence="14">
    <location>
        <begin position="117"/>
        <end position="119"/>
    </location>
    <ligand>
        <name>thiamine diphosphate</name>
        <dbReference type="ChEBI" id="CHEBI:58937"/>
    </ligand>
</feature>
<feature type="binding site" evidence="13">
    <location>
        <position position="29"/>
    </location>
    <ligand>
        <name>substrate</name>
    </ligand>
</feature>
<comment type="function">
    <text evidence="17">Catalyzes the transfer of a two-carbon ketol group from a ketose donor to an aldose acceptor, via a covalent intermediate with the cofactor thiamine pyrophosphate.</text>
</comment>
<dbReference type="Gene3D" id="3.40.50.970">
    <property type="match status" value="2"/>
</dbReference>
<feature type="binding site" evidence="14">
    <location>
        <position position="263"/>
    </location>
    <ligand>
        <name>thiamine diphosphate</name>
        <dbReference type="ChEBI" id="CHEBI:58937"/>
    </ligand>
</feature>
<gene>
    <name evidence="19" type="ORF">EDC27_0570</name>
</gene>
<keyword evidence="9 14" id="KW-0786">Thiamine pyrophosphate</keyword>
<dbReference type="SUPFAM" id="SSF52518">
    <property type="entry name" value="Thiamin diphosphate-binding fold (THDP-binding)"/>
    <property type="match status" value="2"/>
</dbReference>
<dbReference type="PANTHER" id="PTHR43522:SF2">
    <property type="entry name" value="TRANSKETOLASE 1-RELATED"/>
    <property type="match status" value="1"/>
</dbReference>
<dbReference type="FunFam" id="3.40.50.970:FF:000004">
    <property type="entry name" value="Transketolase"/>
    <property type="match status" value="1"/>
</dbReference>
<evidence type="ECO:0000256" key="13">
    <source>
        <dbReference type="PIRSR" id="PIRSR605478-2"/>
    </source>
</evidence>
<feature type="binding site" evidence="14">
    <location>
        <position position="188"/>
    </location>
    <ligand>
        <name>thiamine diphosphate</name>
        <dbReference type="ChEBI" id="CHEBI:58937"/>
    </ligand>
</feature>
<dbReference type="PANTHER" id="PTHR43522">
    <property type="entry name" value="TRANSKETOLASE"/>
    <property type="match status" value="1"/>
</dbReference>
<evidence type="ECO:0000256" key="16">
    <source>
        <dbReference type="PIRSR" id="PIRSR605478-5"/>
    </source>
</evidence>
<dbReference type="GO" id="GO:0009052">
    <property type="term" value="P:pentose-phosphate shunt, non-oxidative branch"/>
    <property type="evidence" value="ECO:0007669"/>
    <property type="project" value="UniProtKB-ARBA"/>
</dbReference>
<feature type="binding site" evidence="14">
    <location>
        <position position="69"/>
    </location>
    <ligand>
        <name>thiamine diphosphate</name>
        <dbReference type="ChEBI" id="CHEBI:58937"/>
    </ligand>
</feature>
<dbReference type="PROSITE" id="PS00801">
    <property type="entry name" value="TRANSKETOLASE_1"/>
    <property type="match status" value="1"/>
</dbReference>
<evidence type="ECO:0000256" key="2">
    <source>
        <dbReference type="ARBA" id="ARBA00001941"/>
    </source>
</evidence>
<dbReference type="AlphaFoldDB" id="A0A3N1VKG8"/>
<comment type="caution">
    <text evidence="19">The sequence shown here is derived from an EMBL/GenBank/DDBJ whole genome shotgun (WGS) entry which is preliminary data.</text>
</comment>
<feature type="binding site" evidence="14">
    <location>
        <position position="159"/>
    </location>
    <ligand>
        <name>thiamine diphosphate</name>
        <dbReference type="ChEBI" id="CHEBI:58937"/>
    </ligand>
</feature>
<dbReference type="Proteomes" id="UP000276223">
    <property type="component" value="Unassembled WGS sequence"/>
</dbReference>
<dbReference type="CDD" id="cd07033">
    <property type="entry name" value="TPP_PYR_DXS_TK_like"/>
    <property type="match status" value="1"/>
</dbReference>
<evidence type="ECO:0000256" key="15">
    <source>
        <dbReference type="PIRSR" id="PIRSR605478-4"/>
    </source>
</evidence>
<feature type="active site" description="Proton donor" evidence="12">
    <location>
        <position position="404"/>
    </location>
</feature>
<proteinExistence type="inferred from homology"/>
<feature type="binding site" evidence="13">
    <location>
        <position position="263"/>
    </location>
    <ligand>
        <name>substrate</name>
    </ligand>
</feature>
<feature type="binding site" evidence="15">
    <location>
        <position position="188"/>
    </location>
    <ligand>
        <name>Mg(2+)</name>
        <dbReference type="ChEBI" id="CHEBI:18420"/>
    </ligand>
</feature>
<feature type="binding site" evidence="13">
    <location>
        <position position="358"/>
    </location>
    <ligand>
        <name>substrate</name>
    </ligand>
</feature>
<evidence type="ECO:0000256" key="14">
    <source>
        <dbReference type="PIRSR" id="PIRSR605478-3"/>
    </source>
</evidence>
<comment type="cofactor">
    <cofactor evidence="14">
        <name>thiamine diphosphate</name>
        <dbReference type="ChEBI" id="CHEBI:58937"/>
    </cofactor>
    <text evidence="14">Binds 1 thiamine pyrophosphate per subunit. During the reaction, the substrate forms a covalent intermediate with the cofactor.</text>
</comment>
<dbReference type="NCBIfam" id="TIGR00232">
    <property type="entry name" value="tktlase_bact"/>
    <property type="match status" value="1"/>
</dbReference>
<dbReference type="InterPro" id="IPR055152">
    <property type="entry name" value="Transketolase-like_C_2"/>
</dbReference>
<evidence type="ECO:0000256" key="4">
    <source>
        <dbReference type="ARBA" id="ARBA00011738"/>
    </source>
</evidence>
<feature type="binding site" evidence="13">
    <location>
        <position position="466"/>
    </location>
    <ligand>
        <name>substrate</name>
    </ligand>
</feature>
<keyword evidence="7 15" id="KW-0479">Metal-binding</keyword>
<comment type="subunit">
    <text evidence="4 17">Homodimer.</text>
</comment>
<evidence type="ECO:0000256" key="9">
    <source>
        <dbReference type="ARBA" id="ARBA00023052"/>
    </source>
</evidence>
<dbReference type="InterPro" id="IPR033247">
    <property type="entry name" value="Transketolase_fam"/>
</dbReference>
<dbReference type="GO" id="GO:0005829">
    <property type="term" value="C:cytosol"/>
    <property type="evidence" value="ECO:0007669"/>
    <property type="project" value="TreeGrafter"/>
</dbReference>
<dbReference type="CDD" id="cd02012">
    <property type="entry name" value="TPP_TK"/>
    <property type="match status" value="1"/>
</dbReference>
<dbReference type="GO" id="GO:0046872">
    <property type="term" value="F:metal ion binding"/>
    <property type="evidence" value="ECO:0007669"/>
    <property type="project" value="UniProtKB-KW"/>
</dbReference>
<sequence length="662" mass="72112">MQADTMDERCVTTIRLLAVDMVERAKSGHPGLPLGAAPMAYVLWRRHFRHNPSHPLWVNRDRFILSAGHGSALLYAMLHLTGYDLSMEELQNFRQWKSKTPGHPEYGLTPGVECTTGPLGQGFAMGVGMALAEKWLAERFNRPGFPVIDHYTFGLVSDGDLMEGVASEAASLAGHWKLGKLIYLYDDNHITIEGDTALAFTEDVLARFHAYGWHTERVTDGNNLEAIDAAIERAKKTADRPSLIAVRTLIGYGSPKENNPACHGEPLGPEALRKTKESYGWPVEASFHVPEEVRQSMGRAVTEGQHREEQWHALLARYAEAYPEDAALLNQYLTGTLPEGWEKALPVFDPSKGPIATRNASGTVLNALAQVITNLLGGSADLAPSNKTFLTQGGDRNLHFGVREHAMGAILNGMALHGGLRPYGGTFLVFADYMRPAIRLAAIMKTKVIYIFTHDSIGVGEDGPTHQPVEHLASLRAIPDLTVLRPADANETAAAWKIALEAEGPVALALTRQNVPVLNMDRGRILDGVAKGAYVVSESAEPARLILIATGSEVHLALEAQKVLEQEKGIPTRVVSMPSWEIFERQEESYRNAVLPPDIRARCAVEAGSTMGWHRWVGTQGAVIGIDRFGASAPGSVLMKHFGFNVDHVVATALAVAARVDA</sequence>
<comment type="cofactor">
    <cofactor evidence="1">
        <name>Ca(2+)</name>
        <dbReference type="ChEBI" id="CHEBI:29108"/>
    </cofactor>
</comment>
<dbReference type="EC" id="2.2.1.1" evidence="5 11"/>
<dbReference type="InterPro" id="IPR005475">
    <property type="entry name" value="Transketolase-like_Pyr-bd"/>
</dbReference>
<evidence type="ECO:0000256" key="11">
    <source>
        <dbReference type="NCBIfam" id="TIGR00232"/>
    </source>
</evidence>
<evidence type="ECO:0000259" key="18">
    <source>
        <dbReference type="SMART" id="SM00861"/>
    </source>
</evidence>
<dbReference type="SMART" id="SM00861">
    <property type="entry name" value="Transket_pyr"/>
    <property type="match status" value="1"/>
</dbReference>
<feature type="binding site" evidence="15">
    <location>
        <position position="190"/>
    </location>
    <ligand>
        <name>Mg(2+)</name>
        <dbReference type="ChEBI" id="CHEBI:18420"/>
    </ligand>
</feature>
<feature type="domain" description="Transketolase-like pyrimidine-binding" evidence="18">
    <location>
        <begin position="355"/>
        <end position="517"/>
    </location>
</feature>
<evidence type="ECO:0000256" key="7">
    <source>
        <dbReference type="ARBA" id="ARBA00022723"/>
    </source>
</evidence>
<accession>A0A3N1VKG8</accession>
<comment type="cofactor">
    <cofactor evidence="17">
        <name>Mg(2+)</name>
        <dbReference type="ChEBI" id="CHEBI:18420"/>
    </cofactor>
    <cofactor evidence="17">
        <name>Ca(2+)</name>
        <dbReference type="ChEBI" id="CHEBI:29108"/>
    </cofactor>
    <cofactor evidence="17">
        <name>Mn(2+)</name>
        <dbReference type="ChEBI" id="CHEBI:29035"/>
    </cofactor>
    <cofactor evidence="17">
        <name>Co(2+)</name>
        <dbReference type="ChEBI" id="CHEBI:48828"/>
    </cofactor>
    <text evidence="17">Binds 1 Mg(2+) ion per subunit. Can also utilize other divalent metal cations, such as Ca(2+), Mn(2+) and Co(2+).</text>
</comment>
<reference evidence="19 20" key="1">
    <citation type="submission" date="2018-11" db="EMBL/GenBank/DDBJ databases">
        <title>Genomic Encyclopedia of Type Strains, Phase IV (KMG-IV): sequencing the most valuable type-strain genomes for metagenomic binning, comparative biology and taxonomic classification.</title>
        <authorList>
            <person name="Goeker M."/>
        </authorList>
    </citation>
    <scope>NUCLEOTIDE SEQUENCE [LARGE SCALE GENOMIC DNA]</scope>
    <source>
        <strain evidence="19 20">DSM 22027</strain>
    </source>
</reference>
<evidence type="ECO:0000256" key="12">
    <source>
        <dbReference type="PIRSR" id="PIRSR605478-1"/>
    </source>
</evidence>
<dbReference type="Pfam" id="PF00456">
    <property type="entry name" value="Transketolase_N"/>
    <property type="match status" value="1"/>
</dbReference>
<evidence type="ECO:0000256" key="5">
    <source>
        <dbReference type="ARBA" id="ARBA00013152"/>
    </source>
</evidence>
<dbReference type="InterPro" id="IPR029061">
    <property type="entry name" value="THDP-binding"/>
</dbReference>
<dbReference type="Pfam" id="PF22613">
    <property type="entry name" value="Transketolase_C_1"/>
    <property type="match status" value="1"/>
</dbReference>
<evidence type="ECO:0000313" key="19">
    <source>
        <dbReference type="EMBL" id="ROR03304.1"/>
    </source>
</evidence>
<dbReference type="PROSITE" id="PS00802">
    <property type="entry name" value="TRANSKETOLASE_2"/>
    <property type="match status" value="1"/>
</dbReference>
<dbReference type="InterPro" id="IPR020826">
    <property type="entry name" value="Transketolase_BS"/>
</dbReference>
<dbReference type="InterPro" id="IPR009014">
    <property type="entry name" value="Transketo_C/PFOR_II"/>
</dbReference>
<evidence type="ECO:0000256" key="6">
    <source>
        <dbReference type="ARBA" id="ARBA00022679"/>
    </source>
</evidence>
<keyword evidence="8 15" id="KW-0460">Magnesium</keyword>
<evidence type="ECO:0000313" key="20">
    <source>
        <dbReference type="Proteomes" id="UP000276223"/>
    </source>
</evidence>
<keyword evidence="20" id="KW-1185">Reference proteome</keyword>